<comment type="caution">
    <text evidence="2">The sequence shown here is derived from an EMBL/GenBank/DDBJ whole genome shotgun (WGS) entry which is preliminary data.</text>
</comment>
<organism evidence="2 3">
    <name type="scientific">Ensete ventricosum</name>
    <name type="common">Abyssinian banana</name>
    <name type="synonym">Musa ensete</name>
    <dbReference type="NCBI Taxonomy" id="4639"/>
    <lineage>
        <taxon>Eukaryota</taxon>
        <taxon>Viridiplantae</taxon>
        <taxon>Streptophyta</taxon>
        <taxon>Embryophyta</taxon>
        <taxon>Tracheophyta</taxon>
        <taxon>Spermatophyta</taxon>
        <taxon>Magnoliopsida</taxon>
        <taxon>Liliopsida</taxon>
        <taxon>Zingiberales</taxon>
        <taxon>Musaceae</taxon>
        <taxon>Ensete</taxon>
    </lineage>
</organism>
<proteinExistence type="predicted"/>
<dbReference type="Proteomes" id="UP000287651">
    <property type="component" value="Unassembled WGS sequence"/>
</dbReference>
<evidence type="ECO:0000256" key="1">
    <source>
        <dbReference type="SAM" id="MobiDB-lite"/>
    </source>
</evidence>
<reference evidence="2 3" key="1">
    <citation type="journal article" date="2014" name="Agronomy (Basel)">
        <title>A Draft Genome Sequence for Ensete ventricosum, the Drought-Tolerant Tree Against Hunger.</title>
        <authorList>
            <person name="Harrison J."/>
            <person name="Moore K.A."/>
            <person name="Paszkiewicz K."/>
            <person name="Jones T."/>
            <person name="Grant M."/>
            <person name="Ambacheew D."/>
            <person name="Muzemil S."/>
            <person name="Studholme D.J."/>
        </authorList>
    </citation>
    <scope>NUCLEOTIDE SEQUENCE [LARGE SCALE GENOMIC DNA]</scope>
</reference>
<evidence type="ECO:0000313" key="3">
    <source>
        <dbReference type="Proteomes" id="UP000287651"/>
    </source>
</evidence>
<feature type="region of interest" description="Disordered" evidence="1">
    <location>
        <begin position="81"/>
        <end position="103"/>
    </location>
</feature>
<accession>A0A426X9J8</accession>
<dbReference type="AlphaFoldDB" id="A0A426X9J8"/>
<sequence>MALIDRVHDAGRVISVMDNKADGLCKEIQEWKGISGYDAIAAVEQLAFKAQSLVEHYKTTELTRAGVKRLSKSAKRGSVLPIDSNVPMEADQPFDNSLSSPEE</sequence>
<feature type="compositionally biased region" description="Polar residues" evidence="1">
    <location>
        <begin position="94"/>
        <end position="103"/>
    </location>
</feature>
<dbReference type="EMBL" id="AMZH03023980">
    <property type="protein sequence ID" value="RRT36161.1"/>
    <property type="molecule type" value="Genomic_DNA"/>
</dbReference>
<gene>
    <name evidence="2" type="ORF">B296_00053684</name>
</gene>
<name>A0A426X9J8_ENSVE</name>
<evidence type="ECO:0000313" key="2">
    <source>
        <dbReference type="EMBL" id="RRT36161.1"/>
    </source>
</evidence>
<protein>
    <submittedName>
        <fullName evidence="2">Uncharacterized protein</fullName>
    </submittedName>
</protein>